<evidence type="ECO:0000256" key="1">
    <source>
        <dbReference type="SAM" id="MobiDB-lite"/>
    </source>
</evidence>
<feature type="compositionally biased region" description="Low complexity" evidence="1">
    <location>
        <begin position="28"/>
        <end position="46"/>
    </location>
</feature>
<gene>
    <name evidence="2" type="ORF">G3R48_10690</name>
</gene>
<evidence type="ECO:0000313" key="2">
    <source>
        <dbReference type="EMBL" id="MBR9728440.1"/>
    </source>
</evidence>
<protein>
    <recommendedName>
        <fullName evidence="4">FlxA-like protein</fullName>
    </recommendedName>
</protein>
<dbReference type="RefSeq" id="WP_153664929.1">
    <property type="nucleotide sequence ID" value="NZ_JAAIKR010000009.1"/>
</dbReference>
<proteinExistence type="predicted"/>
<dbReference type="Pfam" id="PF14282">
    <property type="entry name" value="FlxA"/>
    <property type="match status" value="1"/>
</dbReference>
<feature type="compositionally biased region" description="Polar residues" evidence="1">
    <location>
        <begin position="1"/>
        <end position="20"/>
    </location>
</feature>
<reference evidence="2 3" key="1">
    <citation type="submission" date="2020-02" db="EMBL/GenBank/DDBJ databases">
        <title>Shewanella WXL01 sp. nov., a marine bacterium isolated from green algae in Luhuitou Fringing Reef (Northern South China Sea).</title>
        <authorList>
            <person name="Wang X."/>
        </authorList>
    </citation>
    <scope>NUCLEOTIDE SEQUENCE [LARGE SCALE GENOMIC DNA]</scope>
    <source>
        <strain evidence="2 3">MCCC 1A01895</strain>
    </source>
</reference>
<accession>A0ABS5I4Z9</accession>
<dbReference type="Proteomes" id="UP000811844">
    <property type="component" value="Unassembled WGS sequence"/>
</dbReference>
<name>A0ABS5I4Z9_9GAMM</name>
<comment type="caution">
    <text evidence="2">The sequence shown here is derived from an EMBL/GenBank/DDBJ whole genome shotgun (WGS) entry which is preliminary data.</text>
</comment>
<evidence type="ECO:0008006" key="4">
    <source>
        <dbReference type="Google" id="ProtNLM"/>
    </source>
</evidence>
<organism evidence="2 3">
    <name type="scientific">Shewanella intestini</name>
    <dbReference type="NCBI Taxonomy" id="2017544"/>
    <lineage>
        <taxon>Bacteria</taxon>
        <taxon>Pseudomonadati</taxon>
        <taxon>Pseudomonadota</taxon>
        <taxon>Gammaproteobacteria</taxon>
        <taxon>Alteromonadales</taxon>
        <taxon>Shewanellaceae</taxon>
        <taxon>Shewanella</taxon>
    </lineage>
</organism>
<feature type="region of interest" description="Disordered" evidence="1">
    <location>
        <begin position="1"/>
        <end position="89"/>
    </location>
</feature>
<dbReference type="InterPro" id="IPR025577">
    <property type="entry name" value="FlxA"/>
</dbReference>
<dbReference type="EMBL" id="JAAIKR010000009">
    <property type="protein sequence ID" value="MBR9728440.1"/>
    <property type="molecule type" value="Genomic_DNA"/>
</dbReference>
<evidence type="ECO:0000313" key="3">
    <source>
        <dbReference type="Proteomes" id="UP000811844"/>
    </source>
</evidence>
<keyword evidence="3" id="KW-1185">Reference proteome</keyword>
<sequence>MNISGVRSVGSTQPNIQTAHISAKKDSPSSAPADGPNTESSSVSISDDAKSKLSSELGATMHKNNEGAKAQGGMVSAAANTDKRSDTEKKIDELKEQIKELQKQRQTLANDKSDEAQEQRKQIDMQIQMLNTQIVTLLKSAEKQAST</sequence>